<protein>
    <recommendedName>
        <fullName evidence="3">Sushi domain-containing protein</fullName>
    </recommendedName>
</protein>
<keyword evidence="2" id="KW-0768">Sushi</keyword>
<dbReference type="InterPro" id="IPR000436">
    <property type="entry name" value="Sushi_SCR_CCP_dom"/>
</dbReference>
<accession>R7TMJ8</accession>
<evidence type="ECO:0000313" key="6">
    <source>
        <dbReference type="Proteomes" id="UP000014760"/>
    </source>
</evidence>
<keyword evidence="1" id="KW-1015">Disulfide bond</keyword>
<dbReference type="EnsemblMetazoa" id="CapteT209505">
    <property type="protein sequence ID" value="CapteP209505"/>
    <property type="gene ID" value="CapteG209505"/>
</dbReference>
<reference evidence="6" key="1">
    <citation type="submission" date="2012-12" db="EMBL/GenBank/DDBJ databases">
        <authorList>
            <person name="Hellsten U."/>
            <person name="Grimwood J."/>
            <person name="Chapman J.A."/>
            <person name="Shapiro H."/>
            <person name="Aerts A."/>
            <person name="Otillar R.P."/>
            <person name="Terry A.Y."/>
            <person name="Boore J.L."/>
            <person name="Simakov O."/>
            <person name="Marletaz F."/>
            <person name="Cho S.-J."/>
            <person name="Edsinger-Gonzales E."/>
            <person name="Havlak P."/>
            <person name="Kuo D.-H."/>
            <person name="Larsson T."/>
            <person name="Lv J."/>
            <person name="Arendt D."/>
            <person name="Savage R."/>
            <person name="Osoegawa K."/>
            <person name="de Jong P."/>
            <person name="Lindberg D.R."/>
            <person name="Seaver E.C."/>
            <person name="Weisblat D.A."/>
            <person name="Putnam N.H."/>
            <person name="Grigoriev I.V."/>
            <person name="Rokhsar D.S."/>
        </authorList>
    </citation>
    <scope>NUCLEOTIDE SEQUENCE</scope>
    <source>
        <strain evidence="6">I ESC-2004</strain>
    </source>
</reference>
<proteinExistence type="predicted"/>
<dbReference type="CDD" id="cd00033">
    <property type="entry name" value="CCP"/>
    <property type="match status" value="1"/>
</dbReference>
<sequence>MSILEGEGISCDPQTLANATWKGERYFGERVTFTCERNLVMMNETADHLDCGEDGKWTGSLSQCLTEKELCCEDIQISNAYKDGGALRGQFTKFTCIDGFVLTEGDTVLTCSANGERNGVIPDCDGKC</sequence>
<dbReference type="EMBL" id="AMQN01013375">
    <property type="status" value="NOT_ANNOTATED_CDS"/>
    <property type="molecule type" value="Genomic_DNA"/>
</dbReference>
<evidence type="ECO:0000259" key="3">
    <source>
        <dbReference type="PROSITE" id="PS50923"/>
    </source>
</evidence>
<dbReference type="AlphaFoldDB" id="R7TMJ8"/>
<dbReference type="STRING" id="283909.R7TMJ8"/>
<reference evidence="5" key="3">
    <citation type="submission" date="2015-06" db="UniProtKB">
        <authorList>
            <consortium name="EnsemblMetazoa"/>
        </authorList>
    </citation>
    <scope>IDENTIFICATION</scope>
</reference>
<feature type="domain" description="Sushi" evidence="3">
    <location>
        <begin position="70"/>
        <end position="126"/>
    </location>
</feature>
<evidence type="ECO:0000256" key="1">
    <source>
        <dbReference type="ARBA" id="ARBA00023157"/>
    </source>
</evidence>
<dbReference type="SMART" id="SM00032">
    <property type="entry name" value="CCP"/>
    <property type="match status" value="2"/>
</dbReference>
<evidence type="ECO:0000313" key="5">
    <source>
        <dbReference type="EnsemblMetazoa" id="CapteP209505"/>
    </source>
</evidence>
<dbReference type="Proteomes" id="UP000014760">
    <property type="component" value="Unassembled WGS sequence"/>
</dbReference>
<dbReference type="Gene3D" id="2.10.70.10">
    <property type="entry name" value="Complement Module, domain 1"/>
    <property type="match status" value="2"/>
</dbReference>
<comment type="caution">
    <text evidence="2">Lacks conserved residue(s) required for the propagation of feature annotation.</text>
</comment>
<evidence type="ECO:0000313" key="4">
    <source>
        <dbReference type="EMBL" id="ELT92295.1"/>
    </source>
</evidence>
<dbReference type="InterPro" id="IPR035976">
    <property type="entry name" value="Sushi/SCR/CCP_sf"/>
</dbReference>
<organism evidence="4">
    <name type="scientific">Capitella teleta</name>
    <name type="common">Polychaete worm</name>
    <dbReference type="NCBI Taxonomy" id="283909"/>
    <lineage>
        <taxon>Eukaryota</taxon>
        <taxon>Metazoa</taxon>
        <taxon>Spiralia</taxon>
        <taxon>Lophotrochozoa</taxon>
        <taxon>Annelida</taxon>
        <taxon>Polychaeta</taxon>
        <taxon>Sedentaria</taxon>
        <taxon>Scolecida</taxon>
        <taxon>Capitellidae</taxon>
        <taxon>Capitella</taxon>
    </lineage>
</organism>
<evidence type="ECO:0000256" key="2">
    <source>
        <dbReference type="PROSITE-ProRule" id="PRU00302"/>
    </source>
</evidence>
<dbReference type="PROSITE" id="PS50923">
    <property type="entry name" value="SUSHI"/>
    <property type="match status" value="2"/>
</dbReference>
<dbReference type="EMBL" id="KB310177">
    <property type="protein sequence ID" value="ELT92295.1"/>
    <property type="molecule type" value="Genomic_DNA"/>
</dbReference>
<dbReference type="SUPFAM" id="SSF57535">
    <property type="entry name" value="Complement control module/SCR domain"/>
    <property type="match status" value="2"/>
</dbReference>
<keyword evidence="6" id="KW-1185">Reference proteome</keyword>
<gene>
    <name evidence="4" type="ORF">CAPTEDRAFT_209505</name>
</gene>
<name>R7TMJ8_CAPTE</name>
<reference evidence="4 6" key="2">
    <citation type="journal article" date="2013" name="Nature">
        <title>Insights into bilaterian evolution from three spiralian genomes.</title>
        <authorList>
            <person name="Simakov O."/>
            <person name="Marletaz F."/>
            <person name="Cho S.J."/>
            <person name="Edsinger-Gonzales E."/>
            <person name="Havlak P."/>
            <person name="Hellsten U."/>
            <person name="Kuo D.H."/>
            <person name="Larsson T."/>
            <person name="Lv J."/>
            <person name="Arendt D."/>
            <person name="Savage R."/>
            <person name="Osoegawa K."/>
            <person name="de Jong P."/>
            <person name="Grimwood J."/>
            <person name="Chapman J.A."/>
            <person name="Shapiro H."/>
            <person name="Aerts A."/>
            <person name="Otillar R.P."/>
            <person name="Terry A.Y."/>
            <person name="Boore J.L."/>
            <person name="Grigoriev I.V."/>
            <person name="Lindberg D.R."/>
            <person name="Seaver E.C."/>
            <person name="Weisblat D.A."/>
            <person name="Putnam N.H."/>
            <person name="Rokhsar D.S."/>
        </authorList>
    </citation>
    <scope>NUCLEOTIDE SEQUENCE</scope>
    <source>
        <strain evidence="4 6">I ESC-2004</strain>
    </source>
</reference>
<dbReference type="Pfam" id="PF00084">
    <property type="entry name" value="Sushi"/>
    <property type="match status" value="2"/>
</dbReference>
<dbReference type="HOGENOM" id="CLU_1961673_0_0_1"/>
<feature type="domain" description="Sushi" evidence="3">
    <location>
        <begin position="9"/>
        <end position="66"/>
    </location>
</feature>